<dbReference type="SMART" id="SM00915">
    <property type="entry name" value="Jacalin"/>
    <property type="match status" value="1"/>
</dbReference>
<dbReference type="PANTHER" id="PTHR33589">
    <property type="entry name" value="OS11G0524900 PROTEIN"/>
    <property type="match status" value="1"/>
</dbReference>
<dbReference type="InterPro" id="IPR036404">
    <property type="entry name" value="Jacalin-like_lectin_dom_sf"/>
</dbReference>
<feature type="domain" description="Jacalin-type lectin" evidence="3">
    <location>
        <begin position="455"/>
        <end position="603"/>
    </location>
</feature>
<evidence type="ECO:0000313" key="5">
    <source>
        <dbReference type="Proteomes" id="UP000663853"/>
    </source>
</evidence>
<proteinExistence type="predicted"/>
<comment type="caution">
    <text evidence="4">The sequence shown here is derived from an EMBL/GenBank/DDBJ whole genome shotgun (WGS) entry which is preliminary data.</text>
</comment>
<evidence type="ECO:0000256" key="2">
    <source>
        <dbReference type="ARBA" id="ARBA00022734"/>
    </source>
</evidence>
<dbReference type="InterPro" id="IPR052321">
    <property type="entry name" value="PolyBind_ProtTraffic"/>
</dbReference>
<dbReference type="GO" id="GO:0030246">
    <property type="term" value="F:carbohydrate binding"/>
    <property type="evidence" value="ECO:0007669"/>
    <property type="project" value="UniProtKB-KW"/>
</dbReference>
<dbReference type="AlphaFoldDB" id="A0A8H3CT62"/>
<dbReference type="Gene3D" id="2.100.10.30">
    <property type="entry name" value="Jacalin-like lectin domain"/>
    <property type="match status" value="2"/>
</dbReference>
<reference evidence="4" key="1">
    <citation type="submission" date="2021-01" db="EMBL/GenBank/DDBJ databases">
        <authorList>
            <person name="Kaushik A."/>
        </authorList>
    </citation>
    <scope>NUCLEOTIDE SEQUENCE</scope>
    <source>
        <strain evidence="4">AG6-10EEA</strain>
    </source>
</reference>
<dbReference type="Proteomes" id="UP000663853">
    <property type="component" value="Unassembled WGS sequence"/>
</dbReference>
<dbReference type="EMBL" id="CAJMXA010003015">
    <property type="protein sequence ID" value="CAE6490281.1"/>
    <property type="molecule type" value="Genomic_DNA"/>
</dbReference>
<keyword evidence="1" id="KW-0732">Signal</keyword>
<protein>
    <recommendedName>
        <fullName evidence="3">Jacalin-type lectin domain-containing protein</fullName>
    </recommendedName>
</protein>
<accession>A0A8H3CT62</accession>
<dbReference type="PROSITE" id="PS51752">
    <property type="entry name" value="JACALIN_LECTIN"/>
    <property type="match status" value="1"/>
</dbReference>
<dbReference type="SUPFAM" id="SSF51101">
    <property type="entry name" value="Mannose-binding lectins"/>
    <property type="match status" value="2"/>
</dbReference>
<dbReference type="Pfam" id="PF01419">
    <property type="entry name" value="Jacalin"/>
    <property type="match status" value="2"/>
</dbReference>
<dbReference type="InterPro" id="IPR001229">
    <property type="entry name" value="Jacalin-like_lectin_dom"/>
</dbReference>
<evidence type="ECO:0000256" key="1">
    <source>
        <dbReference type="ARBA" id="ARBA00022729"/>
    </source>
</evidence>
<dbReference type="PANTHER" id="PTHR33589:SF3">
    <property type="entry name" value="ZYMOGEN GRANULE MEMBRANE PROTEIN 16-LIKE"/>
    <property type="match status" value="1"/>
</dbReference>
<name>A0A8H3CT62_9AGAM</name>
<gene>
    <name evidence="4" type="ORF">RDB_LOCUS100339</name>
</gene>
<sequence length="613" mass="68147">MSTRPDSSTTRSYWESLQWDVNDMPKDPDDPDYKPLEQPDFLRGVSFNGSSEPYKCSRQVFRVREDTVYSILPCQGVSTEEFYPGDDVDARYTHMGWPAPGSLPARPWDVIYQMPKAPSGQDKWVSRRMVVSRWSINLRIEDMAPVEGFIQVVEEALREWTTVDQMEALRKVFAVWGEMIPLAAIIGCSLAATGTLGSQQTLTGDSATFRPPDRGPDVMQMIERSLDITGKFERRFESRIQGGCPEIFSKSGFDAWLANAVETDNWPTWEVVKVNRAAPITDLLPKFLREKVNRLFSYGNMISRSPAVGSQVPFGFDGASLGAKDIKQINVWHNGSFMHDISIVYTDGATAGPYGFGKTNRITDSFVLARGECITDLFIWITPGAINGIQFAKNTTQLSPRYGVQAGAGDPVICSMAGRALLGISGSFTTTSLTQVQCLPKAVWRNDVRSYECRSIDTTTIGTSNATIFNDFRFLGDPTTSRISRIQYRNTTNQPVARLQITYSSNCDGKSNYQTTPLRGTDAGAVNTWSFEEGEYITQVKGNYSGAVIYCLELVTNKGNSRKFGQVAGDTFYLTPPNRDMVLYYILGKSAGYLQSLTVVWGEPPREGSNPGY</sequence>
<evidence type="ECO:0000313" key="4">
    <source>
        <dbReference type="EMBL" id="CAE6490281.1"/>
    </source>
</evidence>
<evidence type="ECO:0000259" key="3">
    <source>
        <dbReference type="PROSITE" id="PS51752"/>
    </source>
</evidence>
<keyword evidence="2" id="KW-0430">Lectin</keyword>
<organism evidence="4 5">
    <name type="scientific">Rhizoctonia solani</name>
    <dbReference type="NCBI Taxonomy" id="456999"/>
    <lineage>
        <taxon>Eukaryota</taxon>
        <taxon>Fungi</taxon>
        <taxon>Dikarya</taxon>
        <taxon>Basidiomycota</taxon>
        <taxon>Agaricomycotina</taxon>
        <taxon>Agaricomycetes</taxon>
        <taxon>Cantharellales</taxon>
        <taxon>Ceratobasidiaceae</taxon>
        <taxon>Rhizoctonia</taxon>
    </lineage>
</organism>